<reference evidence="2 3" key="2">
    <citation type="journal article" date="2011" name="PLoS Genet.">
        <title>Parallel evolution of a type IV secretion system in radiating lineages of the host-restricted bacterial pathogen Bartonella.</title>
        <authorList>
            <person name="Engel P."/>
            <person name="Salzburger W."/>
            <person name="Liesch M."/>
            <person name="Chang C.C."/>
            <person name="Maruyama S."/>
            <person name="Lanz C."/>
            <person name="Calteau A."/>
            <person name="Lajus A."/>
            <person name="Medigue C."/>
            <person name="Schuster S.C."/>
            <person name="Dehio C."/>
        </authorList>
    </citation>
    <scope>NUCLEOTIDE SEQUENCE [LARGE SCALE GENOMIC DNA]</scope>
    <source>
        <strain evidence="3">CIP 104772 / 73</strain>
    </source>
</reference>
<sequence length="685" mass="74987">MTRSLEAMVNARHKITSDLVGIYADGQVFNAMGYDIGGKALAGIVCDNGCMVNIKDSTVNVSGMKTYGIILKNTKLLQTQNNKSNIITNNQYVKYINHVNIFNSKFLSPETGIYSNGPGAVTLYNSEIRSNILLDDRYGMDPSYKAVPTILLAKNSILEGRVSSKGTISTFIGLQNSQWIIPTDLIWGKKVRPESTVNVLKLINSSVIFDKKVDGVYQTLHVKPVESEQTKSVSSIARPSKYMAVGDARVYFNVGSVDSDKLIIKTDVVGVTTVYINHVKDPVQTTRGRNTSIAASQEGITLIEAPGSINENAFKLAHGYITLNGLPYRHILKAISVPSNAKTVTEPPTNWHFKLQNTYLDPQSRVKALVPQMASYLVMPNALFSSGISDINNQNRVLADMRERLVSSKKKGSLFLSSYGNVVNFSSIRNPLQYGYGADIVYAALQTGVVLGSFENENTITHFGLLGTYGKVSFTPKDMEGSAKSSLDKWSVSAFGGVQHDNNLYMNALLSYGIVKGHIKTAIIDNVAEIDDTKMFSVSGTVGQKLATGVENVSFEPEAQLIYQSIMFNNILDIDKLQVNMKDPNQWLVRLGGRLTKTIPVVEKDSVVSFYGKLNVMKTLSASDTIEVGDTFHLDSMGSAIEGGLGINVQLTKKILFHGDASYQKRLSKTGVSGASFSGRLRYRF</sequence>
<dbReference type="InterPro" id="IPR011050">
    <property type="entry name" value="Pectin_lyase_fold/virulence"/>
</dbReference>
<dbReference type="RefSeq" id="WP_013544817.1">
    <property type="nucleotide sequence ID" value="NC_014932.1"/>
</dbReference>
<dbReference type="InterPro" id="IPR005546">
    <property type="entry name" value="Autotransporte_beta"/>
</dbReference>
<dbReference type="KEGG" id="bcd:BARCL_0472"/>
<dbReference type="Pfam" id="PF03797">
    <property type="entry name" value="Autotransporter"/>
    <property type="match status" value="1"/>
</dbReference>
<protein>
    <submittedName>
        <fullName evidence="2">Inducible Bartonella autotransporter C protein</fullName>
    </submittedName>
</protein>
<proteinExistence type="predicted"/>
<dbReference type="HOGENOM" id="CLU_007596_1_0_5"/>
<dbReference type="InterPro" id="IPR012332">
    <property type="entry name" value="Autotransporter_pectin_lyase_C"/>
</dbReference>
<dbReference type="PANTHER" id="PTHR35037:SF3">
    <property type="entry name" value="C-TERMINAL REGION OF AIDA-LIKE PROTEIN"/>
    <property type="match status" value="1"/>
</dbReference>
<name>E6YH15_BARC7</name>
<dbReference type="PROSITE" id="PS51208">
    <property type="entry name" value="AUTOTRANSPORTER"/>
    <property type="match status" value="1"/>
</dbReference>
<dbReference type="SMART" id="SM00869">
    <property type="entry name" value="Autotransporter"/>
    <property type="match status" value="1"/>
</dbReference>
<evidence type="ECO:0000313" key="3">
    <source>
        <dbReference type="Proteomes" id="UP000009101"/>
    </source>
</evidence>
<feature type="domain" description="Autotransporter" evidence="1">
    <location>
        <begin position="407"/>
        <end position="685"/>
    </location>
</feature>
<evidence type="ECO:0000259" key="1">
    <source>
        <dbReference type="PROSITE" id="PS51208"/>
    </source>
</evidence>
<reference evidence="3" key="1">
    <citation type="submission" date="2009-11" db="EMBL/GenBank/DDBJ databases">
        <title>Genome sequencing of Bartonella species and comparative genomics.</title>
        <authorList>
            <person name="Engel P."/>
            <person name="Salzburger W."/>
            <person name="Marius L."/>
            <person name="Chao-Chin C."/>
            <person name="Soichi M."/>
            <person name="Christa L."/>
            <person name="Alexandra C."/>
            <person name="Aurelie L."/>
            <person name="Claudine M."/>
            <person name="Stephan S.C."/>
            <person name="Christoph D."/>
        </authorList>
    </citation>
    <scope>NUCLEOTIDE SEQUENCE [LARGE SCALE GENOMIC DNA]</scope>
    <source>
        <strain evidence="3">CIP 104772 / 73</strain>
    </source>
</reference>
<dbReference type="eggNOG" id="COG3468">
    <property type="taxonomic scope" value="Bacteria"/>
</dbReference>
<dbReference type="InterPro" id="IPR036709">
    <property type="entry name" value="Autotransporte_beta_dom_sf"/>
</dbReference>
<dbReference type="Gene3D" id="2.160.20.20">
    <property type="match status" value="1"/>
</dbReference>
<dbReference type="Proteomes" id="UP000009101">
    <property type="component" value="Chromosome"/>
</dbReference>
<dbReference type="SUPFAM" id="SSF103515">
    <property type="entry name" value="Autotransporter"/>
    <property type="match status" value="1"/>
</dbReference>
<dbReference type="InterPro" id="IPR006315">
    <property type="entry name" value="OM_autotransptr_brl_dom"/>
</dbReference>
<dbReference type="PANTHER" id="PTHR35037">
    <property type="entry name" value="C-TERMINAL REGION OF AIDA-LIKE PROTEIN"/>
    <property type="match status" value="1"/>
</dbReference>
<dbReference type="SUPFAM" id="SSF51126">
    <property type="entry name" value="Pectin lyase-like"/>
    <property type="match status" value="1"/>
</dbReference>
<accession>E6YH15</accession>
<dbReference type="NCBIfam" id="TIGR01414">
    <property type="entry name" value="autotrans_barl"/>
    <property type="match status" value="1"/>
</dbReference>
<gene>
    <name evidence="2" type="primary">ibaC</name>
    <name evidence="2" type="ordered locus">BARCL_0472</name>
</gene>
<dbReference type="GO" id="GO:0019867">
    <property type="term" value="C:outer membrane"/>
    <property type="evidence" value="ECO:0007669"/>
    <property type="project" value="InterPro"/>
</dbReference>
<organism evidence="2 3">
    <name type="scientific">Bartonella clarridgeiae (strain CCUG 45776 / CIP 104772 / 73)</name>
    <dbReference type="NCBI Taxonomy" id="696125"/>
    <lineage>
        <taxon>Bacteria</taxon>
        <taxon>Pseudomonadati</taxon>
        <taxon>Pseudomonadota</taxon>
        <taxon>Alphaproteobacteria</taxon>
        <taxon>Hyphomicrobiales</taxon>
        <taxon>Bartonellaceae</taxon>
        <taxon>Bartonella</taxon>
    </lineage>
</organism>
<evidence type="ECO:0000313" key="2">
    <source>
        <dbReference type="EMBL" id="CBI76153.1"/>
    </source>
</evidence>
<dbReference type="InterPro" id="IPR051551">
    <property type="entry name" value="Autotransporter_adhesion"/>
</dbReference>
<dbReference type="Gene3D" id="2.40.128.130">
    <property type="entry name" value="Autotransporter beta-domain"/>
    <property type="match status" value="1"/>
</dbReference>
<dbReference type="EMBL" id="FN645454">
    <property type="protein sequence ID" value="CBI76153.1"/>
    <property type="molecule type" value="Genomic_DNA"/>
</dbReference>
<dbReference type="AlphaFoldDB" id="E6YH15"/>
<keyword evidence="3" id="KW-1185">Reference proteome</keyword>